<dbReference type="SUPFAM" id="SSF143990">
    <property type="entry name" value="YbiA-like"/>
    <property type="match status" value="1"/>
</dbReference>
<dbReference type="AlphaFoldDB" id="A0A4Y7SPE6"/>
<comment type="caution">
    <text evidence="4">The sequence shown here is derived from an EMBL/GenBank/DDBJ whole genome shotgun (WGS) entry which is preliminary data.</text>
</comment>
<dbReference type="InterPro" id="IPR037238">
    <property type="entry name" value="YbiA-like_sf"/>
</dbReference>
<reference evidence="4 5" key="1">
    <citation type="journal article" date="2019" name="Nat. Ecol. Evol.">
        <title>Megaphylogeny resolves global patterns of mushroom evolution.</title>
        <authorList>
            <person name="Varga T."/>
            <person name="Krizsan K."/>
            <person name="Foldi C."/>
            <person name="Dima B."/>
            <person name="Sanchez-Garcia M."/>
            <person name="Sanchez-Ramirez S."/>
            <person name="Szollosi G.J."/>
            <person name="Szarkandi J.G."/>
            <person name="Papp V."/>
            <person name="Albert L."/>
            <person name="Andreopoulos W."/>
            <person name="Angelini C."/>
            <person name="Antonin V."/>
            <person name="Barry K.W."/>
            <person name="Bougher N.L."/>
            <person name="Buchanan P."/>
            <person name="Buyck B."/>
            <person name="Bense V."/>
            <person name="Catcheside P."/>
            <person name="Chovatia M."/>
            <person name="Cooper J."/>
            <person name="Damon W."/>
            <person name="Desjardin D."/>
            <person name="Finy P."/>
            <person name="Geml J."/>
            <person name="Haridas S."/>
            <person name="Hughes K."/>
            <person name="Justo A."/>
            <person name="Karasinski D."/>
            <person name="Kautmanova I."/>
            <person name="Kiss B."/>
            <person name="Kocsube S."/>
            <person name="Kotiranta H."/>
            <person name="LaButti K.M."/>
            <person name="Lechner B.E."/>
            <person name="Liimatainen K."/>
            <person name="Lipzen A."/>
            <person name="Lukacs Z."/>
            <person name="Mihaltcheva S."/>
            <person name="Morgado L.N."/>
            <person name="Niskanen T."/>
            <person name="Noordeloos M.E."/>
            <person name="Ohm R.A."/>
            <person name="Ortiz-Santana B."/>
            <person name="Ovrebo C."/>
            <person name="Racz N."/>
            <person name="Riley R."/>
            <person name="Savchenko A."/>
            <person name="Shiryaev A."/>
            <person name="Soop K."/>
            <person name="Spirin V."/>
            <person name="Szebenyi C."/>
            <person name="Tomsovsky M."/>
            <person name="Tulloss R.E."/>
            <person name="Uehling J."/>
            <person name="Grigoriev I.V."/>
            <person name="Vagvolgyi C."/>
            <person name="Papp T."/>
            <person name="Martin F.M."/>
            <person name="Miettinen O."/>
            <person name="Hibbett D.S."/>
            <person name="Nagy L.G."/>
        </authorList>
    </citation>
    <scope>NUCLEOTIDE SEQUENCE [LARGE SCALE GENOMIC DNA]</scope>
    <source>
        <strain evidence="4 5">FP101781</strain>
    </source>
</reference>
<dbReference type="CDD" id="cd15457">
    <property type="entry name" value="NADAR"/>
    <property type="match status" value="1"/>
</dbReference>
<feature type="region of interest" description="Disordered" evidence="1">
    <location>
        <begin position="53"/>
        <end position="154"/>
    </location>
</feature>
<evidence type="ECO:0000256" key="1">
    <source>
        <dbReference type="SAM" id="MobiDB-lite"/>
    </source>
</evidence>
<feature type="transmembrane region" description="Helical" evidence="2">
    <location>
        <begin position="532"/>
        <end position="559"/>
    </location>
</feature>
<feature type="compositionally biased region" description="Polar residues" evidence="1">
    <location>
        <begin position="22"/>
        <end position="38"/>
    </location>
</feature>
<protein>
    <recommendedName>
        <fullName evidence="3">NADAR domain-containing protein</fullName>
    </recommendedName>
</protein>
<feature type="compositionally biased region" description="Polar residues" evidence="1">
    <location>
        <begin position="809"/>
        <end position="819"/>
    </location>
</feature>
<dbReference type="EMBL" id="QPFP01000074">
    <property type="protein sequence ID" value="TEB23725.1"/>
    <property type="molecule type" value="Genomic_DNA"/>
</dbReference>
<name>A0A4Y7SPE6_COPMI</name>
<feature type="region of interest" description="Disordered" evidence="1">
    <location>
        <begin position="1"/>
        <end position="38"/>
    </location>
</feature>
<keyword evidence="2" id="KW-1133">Transmembrane helix</keyword>
<feature type="compositionally biased region" description="Basic and acidic residues" evidence="1">
    <location>
        <begin position="118"/>
        <end position="131"/>
    </location>
</feature>
<feature type="compositionally biased region" description="Low complexity" evidence="1">
    <location>
        <begin position="98"/>
        <end position="115"/>
    </location>
</feature>
<accession>A0A4Y7SPE6</accession>
<evidence type="ECO:0000259" key="3">
    <source>
        <dbReference type="Pfam" id="PF08719"/>
    </source>
</evidence>
<proteinExistence type="predicted"/>
<keyword evidence="2" id="KW-0812">Transmembrane</keyword>
<feature type="region of interest" description="Disordered" evidence="1">
    <location>
        <begin position="767"/>
        <end position="901"/>
    </location>
</feature>
<dbReference type="Pfam" id="PF08719">
    <property type="entry name" value="NADAR"/>
    <property type="match status" value="1"/>
</dbReference>
<feature type="compositionally biased region" description="Basic and acidic residues" evidence="1">
    <location>
        <begin position="1"/>
        <end position="10"/>
    </location>
</feature>
<feature type="region of interest" description="Disordered" evidence="1">
    <location>
        <begin position="742"/>
        <end position="761"/>
    </location>
</feature>
<dbReference type="OrthoDB" id="3062801at2759"/>
<organism evidence="4 5">
    <name type="scientific">Coprinellus micaceus</name>
    <name type="common">Glistening ink-cap mushroom</name>
    <name type="synonym">Coprinus micaceus</name>
    <dbReference type="NCBI Taxonomy" id="71717"/>
    <lineage>
        <taxon>Eukaryota</taxon>
        <taxon>Fungi</taxon>
        <taxon>Dikarya</taxon>
        <taxon>Basidiomycota</taxon>
        <taxon>Agaricomycotina</taxon>
        <taxon>Agaricomycetes</taxon>
        <taxon>Agaricomycetidae</taxon>
        <taxon>Agaricales</taxon>
        <taxon>Agaricineae</taxon>
        <taxon>Psathyrellaceae</taxon>
        <taxon>Coprinellus</taxon>
    </lineage>
</organism>
<evidence type="ECO:0000313" key="5">
    <source>
        <dbReference type="Proteomes" id="UP000298030"/>
    </source>
</evidence>
<feature type="transmembrane region" description="Helical" evidence="2">
    <location>
        <begin position="436"/>
        <end position="457"/>
    </location>
</feature>
<feature type="transmembrane region" description="Helical" evidence="2">
    <location>
        <begin position="410"/>
        <end position="430"/>
    </location>
</feature>
<dbReference type="Gene3D" id="1.10.357.40">
    <property type="entry name" value="YbiA-like"/>
    <property type="match status" value="1"/>
</dbReference>
<feature type="compositionally biased region" description="Polar residues" evidence="1">
    <location>
        <begin position="235"/>
        <end position="247"/>
    </location>
</feature>
<gene>
    <name evidence="4" type="ORF">FA13DRAFT_1739702</name>
</gene>
<keyword evidence="5" id="KW-1185">Reference proteome</keyword>
<dbReference type="Proteomes" id="UP000298030">
    <property type="component" value="Unassembled WGS sequence"/>
</dbReference>
<feature type="compositionally biased region" description="Polar residues" evidence="1">
    <location>
        <begin position="86"/>
        <end position="97"/>
    </location>
</feature>
<feature type="domain" description="NADAR" evidence="3">
    <location>
        <begin position="909"/>
        <end position="1039"/>
    </location>
</feature>
<evidence type="ECO:0000313" key="4">
    <source>
        <dbReference type="EMBL" id="TEB23725.1"/>
    </source>
</evidence>
<feature type="region of interest" description="Disordered" evidence="1">
    <location>
        <begin position="227"/>
        <end position="253"/>
    </location>
</feature>
<evidence type="ECO:0000256" key="2">
    <source>
        <dbReference type="SAM" id="Phobius"/>
    </source>
</evidence>
<sequence length="1054" mass="116598">MSGQRPRPDATLRVLDPDAYFGSQTSRQSGFQQADGRSSLNDHITIAVYSPSNADLLSPRNDQHDAFNDTSSPVPPSRSLHATLANDATCNSQGRGTSPSSRSPSSSNDVSPVRPTRFTRELDAYTIRRDGQAAPPSSYPAHLVDSPSGEGSTPGFTAVDPFAPKKHRLSWSSILKTKGSRRRPVRSASDAWAIQSPAYYEDSDAFGYDVEDRNSSEIAVMDGEPLSPFPEETHPTSIHHSASSPSARSEYKSFEEEKIKKAPTFQESIPVYNPQPNGTMQAGTGHQPAPSLRFAKQVTIETIPVNTITSDTTSDPQEISVFGWLLRYFPSRMYLYFLLGVPRLYFTRVANIFEDTNLQKDQMERLVLESASARRNPKLFSFHSEVFTNLTMSWTHFIDTLLREWKTMNLISVLLLSAIVAILQIEAAFLDPVVHYAALFSLVSALMSLLFGCMYILRFNTMRMPHKAIQWAQETRKEQSNPFWNVWILLAIPAVWLVWSLLFYILCIMAFVWRVESGKTPPQFSDRLVLAIRVGISTALGIGIVYGAVVLRTFINFGAPMDRRYRKRLDLFIKAQKSKMSQNAQHRDRPPTLKDVDPWLQDQRTYRDRYSESRRSRASHKSDYFFTAFPPGFVAPNMPPLEDPVAPIVTKQPRLPQTHVHFGHPPAQGKAIAPTHGTPVVPYPSINPPKPDPAQMYDEPVQIPQPLVASSREQLVPGVPASATPPIEFPLHPQPVVATSYFPEASTTPKGPLSESPSPLAHPRIAHTRATTSSSASSDQALANSFKNSPSSQRRPTRRLLQPRRADTLPSQQTPQNLRSLEEATTPGLPDGEGKRSGPSRIHVSSTPALGPPPRALTQQKEPLPGSGQGIALVGGSVPRPLPPPPTQRSKPGPNPLSFSSTSGPPYSYLVPHSPHRVVWDGVQYPSSLHLYHALPFMGRHSDIVEQIRICQDPAELRTISRNFATDLQPEERDATAGKLVEIQRLKFQQHPDLEKLLLGTGDRALIYLDPDDWVLGAGSDGKGTNEVGVALMAVRDGLKLNRHTQKKASASTG</sequence>
<feature type="transmembrane region" description="Helical" evidence="2">
    <location>
        <begin position="486"/>
        <end position="512"/>
    </location>
</feature>
<keyword evidence="2" id="KW-0472">Membrane</keyword>
<feature type="compositionally biased region" description="Low complexity" evidence="1">
    <location>
        <begin position="768"/>
        <end position="794"/>
    </location>
</feature>
<dbReference type="InterPro" id="IPR012816">
    <property type="entry name" value="NADAR"/>
</dbReference>